<gene>
    <name evidence="1" type="ORF">GMARGA_LOCUS27626</name>
</gene>
<evidence type="ECO:0000313" key="1">
    <source>
        <dbReference type="EMBL" id="CAG8820643.1"/>
    </source>
</evidence>
<reference evidence="1 2" key="1">
    <citation type="submission" date="2021-06" db="EMBL/GenBank/DDBJ databases">
        <authorList>
            <person name="Kallberg Y."/>
            <person name="Tangrot J."/>
            <person name="Rosling A."/>
        </authorList>
    </citation>
    <scope>NUCLEOTIDE SEQUENCE [LARGE SCALE GENOMIC DNA]</scope>
    <source>
        <strain evidence="1 2">120-4 pot B 10/14</strain>
    </source>
</reference>
<comment type="caution">
    <text evidence="1">The sequence shown here is derived from an EMBL/GenBank/DDBJ whole genome shotgun (WGS) entry which is preliminary data.</text>
</comment>
<feature type="non-terminal residue" evidence="1">
    <location>
        <position position="235"/>
    </location>
</feature>
<dbReference type="EMBL" id="CAJVQB010034062">
    <property type="protein sequence ID" value="CAG8820643.1"/>
    <property type="molecule type" value="Genomic_DNA"/>
</dbReference>
<dbReference type="Proteomes" id="UP000789901">
    <property type="component" value="Unassembled WGS sequence"/>
</dbReference>
<sequence length="235" mass="27780">MPDWGRKSDTKALNLVFNKLFDVRVARGLEKLNLFYLDQLMDSNREKTRRRKPKWFSLIEEKMIENAKKRIAKSEWTSETFKIREKKDKTIQIEHWRTVSEIAKIETRIEKCLGCKYNKSIVKKNCITCIKFDEGWKVIPKSVISKTELSMQMQSNFNLASLAEEIYHKDPMENKHKLKERNVSNSNKNSNCQQKKFCYYTNGSLQKEDKEKDDIAVMRAAVVQVNEKEEVSLEE</sequence>
<proteinExistence type="predicted"/>
<protein>
    <submittedName>
        <fullName evidence="1">38672_t:CDS:1</fullName>
    </submittedName>
</protein>
<organism evidence="1 2">
    <name type="scientific">Gigaspora margarita</name>
    <dbReference type="NCBI Taxonomy" id="4874"/>
    <lineage>
        <taxon>Eukaryota</taxon>
        <taxon>Fungi</taxon>
        <taxon>Fungi incertae sedis</taxon>
        <taxon>Mucoromycota</taxon>
        <taxon>Glomeromycotina</taxon>
        <taxon>Glomeromycetes</taxon>
        <taxon>Diversisporales</taxon>
        <taxon>Gigasporaceae</taxon>
        <taxon>Gigaspora</taxon>
    </lineage>
</organism>
<accession>A0ABN7W883</accession>
<evidence type="ECO:0000313" key="2">
    <source>
        <dbReference type="Proteomes" id="UP000789901"/>
    </source>
</evidence>
<name>A0ABN7W883_GIGMA</name>
<keyword evidence="2" id="KW-1185">Reference proteome</keyword>